<evidence type="ECO:0000313" key="9">
    <source>
        <dbReference type="Proteomes" id="UP001262410"/>
    </source>
</evidence>
<dbReference type="InterPro" id="IPR039425">
    <property type="entry name" value="RNA_pol_sigma-70-like"/>
</dbReference>
<keyword evidence="2" id="KW-0805">Transcription regulation</keyword>
<dbReference type="Gene3D" id="1.10.1740.10">
    <property type="match status" value="1"/>
</dbReference>
<dbReference type="Gene3D" id="1.10.10.10">
    <property type="entry name" value="Winged helix-like DNA-binding domain superfamily/Winged helix DNA-binding domain"/>
    <property type="match status" value="1"/>
</dbReference>
<comment type="caution">
    <text evidence="8">The sequence shown here is derived from an EMBL/GenBank/DDBJ whole genome shotgun (WGS) entry which is preliminary data.</text>
</comment>
<dbReference type="EMBL" id="JAVDPW010000001">
    <property type="protein sequence ID" value="MDR6287750.1"/>
    <property type="molecule type" value="Genomic_DNA"/>
</dbReference>
<dbReference type="InterPro" id="IPR013324">
    <property type="entry name" value="RNA_pol_sigma_r3/r4-like"/>
</dbReference>
<dbReference type="InterPro" id="IPR053866">
    <property type="entry name" value="PhyR_sigma2"/>
</dbReference>
<dbReference type="SUPFAM" id="SSF88946">
    <property type="entry name" value="Sigma2 domain of RNA polymerase sigma factors"/>
    <property type="match status" value="1"/>
</dbReference>
<dbReference type="PANTHER" id="PTHR43133">
    <property type="entry name" value="RNA POLYMERASE ECF-TYPE SIGMA FACTO"/>
    <property type="match status" value="1"/>
</dbReference>
<dbReference type="PANTHER" id="PTHR43133:SF25">
    <property type="entry name" value="RNA POLYMERASE SIGMA FACTOR RFAY-RELATED"/>
    <property type="match status" value="1"/>
</dbReference>
<dbReference type="Pfam" id="PF08281">
    <property type="entry name" value="Sigma70_r4_2"/>
    <property type="match status" value="1"/>
</dbReference>
<proteinExistence type="inferred from homology"/>
<evidence type="ECO:0000259" key="6">
    <source>
        <dbReference type="Pfam" id="PF08281"/>
    </source>
</evidence>
<dbReference type="RefSeq" id="WP_309791649.1">
    <property type="nucleotide sequence ID" value="NZ_JAVDPW010000001.1"/>
</dbReference>
<dbReference type="Proteomes" id="UP001262410">
    <property type="component" value="Unassembled WGS sequence"/>
</dbReference>
<sequence length="176" mass="19801">MKDMMILVEPLIPALRRYARSLLRADAAAADDLVQDCLERAITRWHQRRADGDARTWLFTILHNLAVSRLRQAARRGWHVPIDDADEAATARPPTQEAGLRHGELLRALDTLPEEQRSVLLLVSVEDLTYAEAAKVLDVPIGTVMSRLSRARERLQRTMDADAPASGRAPILRRVK</sequence>
<keyword evidence="9" id="KW-1185">Reference proteome</keyword>
<feature type="domain" description="RNA polymerase sigma factor 70 region 4 type 2" evidence="6">
    <location>
        <begin position="103"/>
        <end position="155"/>
    </location>
</feature>
<dbReference type="InterPro" id="IPR036388">
    <property type="entry name" value="WH-like_DNA-bd_sf"/>
</dbReference>
<dbReference type="InterPro" id="IPR013249">
    <property type="entry name" value="RNA_pol_sigma70_r4_t2"/>
</dbReference>
<protein>
    <submittedName>
        <fullName evidence="8">RNA polymerase sigma-70 factor (ECF subfamily)</fullName>
    </submittedName>
</protein>
<evidence type="ECO:0000313" key="8">
    <source>
        <dbReference type="EMBL" id="MDR6287750.1"/>
    </source>
</evidence>
<dbReference type="SUPFAM" id="SSF88659">
    <property type="entry name" value="Sigma3 and sigma4 domains of RNA polymerase sigma factors"/>
    <property type="match status" value="1"/>
</dbReference>
<evidence type="ECO:0000256" key="3">
    <source>
        <dbReference type="ARBA" id="ARBA00023082"/>
    </source>
</evidence>
<keyword evidence="4" id="KW-0804">Transcription</keyword>
<reference evidence="8 9" key="1">
    <citation type="submission" date="2023-07" db="EMBL/GenBank/DDBJ databases">
        <title>Sorghum-associated microbial communities from plants grown in Nebraska, USA.</title>
        <authorList>
            <person name="Schachtman D."/>
        </authorList>
    </citation>
    <scope>NUCLEOTIDE SEQUENCE [LARGE SCALE GENOMIC DNA]</scope>
    <source>
        <strain evidence="8 9">584</strain>
    </source>
</reference>
<name>A0ABU1JGK6_9PROT</name>
<dbReference type="InterPro" id="IPR013325">
    <property type="entry name" value="RNA_pol_sigma_r2"/>
</dbReference>
<gene>
    <name evidence="8" type="ORF">E9232_000249</name>
</gene>
<feature type="domain" description="PhyR sigma2" evidence="7">
    <location>
        <begin position="8"/>
        <end position="63"/>
    </location>
</feature>
<dbReference type="InterPro" id="IPR014284">
    <property type="entry name" value="RNA_pol_sigma-70_dom"/>
</dbReference>
<accession>A0ABU1JGK6</accession>
<evidence type="ECO:0000256" key="1">
    <source>
        <dbReference type="ARBA" id="ARBA00010641"/>
    </source>
</evidence>
<evidence type="ECO:0000259" key="7">
    <source>
        <dbReference type="Pfam" id="PF22029"/>
    </source>
</evidence>
<dbReference type="Pfam" id="PF22029">
    <property type="entry name" value="PhyR_sigma2"/>
    <property type="match status" value="1"/>
</dbReference>
<dbReference type="NCBIfam" id="TIGR02937">
    <property type="entry name" value="sigma70-ECF"/>
    <property type="match status" value="1"/>
</dbReference>
<evidence type="ECO:0000256" key="4">
    <source>
        <dbReference type="ARBA" id="ARBA00023163"/>
    </source>
</evidence>
<keyword evidence="3" id="KW-0731">Sigma factor</keyword>
<evidence type="ECO:0000256" key="5">
    <source>
        <dbReference type="SAM" id="MobiDB-lite"/>
    </source>
</evidence>
<comment type="similarity">
    <text evidence="1">Belongs to the sigma-70 factor family. ECF subfamily.</text>
</comment>
<dbReference type="CDD" id="cd06171">
    <property type="entry name" value="Sigma70_r4"/>
    <property type="match status" value="1"/>
</dbReference>
<evidence type="ECO:0000256" key="2">
    <source>
        <dbReference type="ARBA" id="ARBA00023015"/>
    </source>
</evidence>
<organism evidence="8 9">
    <name type="scientific">Inquilinus ginsengisoli</name>
    <dbReference type="NCBI Taxonomy" id="363840"/>
    <lineage>
        <taxon>Bacteria</taxon>
        <taxon>Pseudomonadati</taxon>
        <taxon>Pseudomonadota</taxon>
        <taxon>Alphaproteobacteria</taxon>
        <taxon>Rhodospirillales</taxon>
        <taxon>Rhodospirillaceae</taxon>
        <taxon>Inquilinus</taxon>
    </lineage>
</organism>
<feature type="region of interest" description="Disordered" evidence="5">
    <location>
        <begin position="157"/>
        <end position="176"/>
    </location>
</feature>